<dbReference type="EC" id="1.14.14.1" evidence="5"/>
<dbReference type="PANTHER" id="PTHR24289:SF21">
    <property type="entry name" value="CYTOCHROME P450 1A"/>
    <property type="match status" value="1"/>
</dbReference>
<name>A0A8J1XFW3_OWEFU</name>
<evidence type="ECO:0000256" key="12">
    <source>
        <dbReference type="ARBA" id="ARBA00023033"/>
    </source>
</evidence>
<evidence type="ECO:0000256" key="8">
    <source>
        <dbReference type="ARBA" id="ARBA00022824"/>
    </source>
</evidence>
<dbReference type="GO" id="GO:0004508">
    <property type="term" value="F:steroid 17-alpha-monooxygenase activity"/>
    <property type="evidence" value="ECO:0007669"/>
    <property type="project" value="TreeGrafter"/>
</dbReference>
<gene>
    <name evidence="16" type="ORF">OFUS_LOCUS10798</name>
</gene>
<keyword evidence="7 14" id="KW-0479">Metal-binding</keyword>
<keyword evidence="6 14" id="KW-0349">Heme</keyword>
<evidence type="ECO:0000256" key="2">
    <source>
        <dbReference type="ARBA" id="ARBA00004174"/>
    </source>
</evidence>
<dbReference type="GO" id="GO:0042448">
    <property type="term" value="P:progesterone metabolic process"/>
    <property type="evidence" value="ECO:0007669"/>
    <property type="project" value="TreeGrafter"/>
</dbReference>
<dbReference type="Proteomes" id="UP000749559">
    <property type="component" value="Unassembled WGS sequence"/>
</dbReference>
<comment type="caution">
    <text evidence="16">The sequence shown here is derived from an EMBL/GenBank/DDBJ whole genome shotgun (WGS) entry which is preliminary data.</text>
</comment>
<comment type="subcellular location">
    <subcellularLocation>
        <location evidence="3">Endoplasmic reticulum membrane</location>
        <topology evidence="3">Peripheral membrane protein</topology>
    </subcellularLocation>
    <subcellularLocation>
        <location evidence="2">Microsome membrane</location>
        <topology evidence="2">Peripheral membrane protein</topology>
    </subcellularLocation>
</comment>
<keyword evidence="8" id="KW-0256">Endoplasmic reticulum</keyword>
<evidence type="ECO:0000256" key="14">
    <source>
        <dbReference type="PIRSR" id="PIRSR602401-1"/>
    </source>
</evidence>
<dbReference type="Gene3D" id="1.10.630.10">
    <property type="entry name" value="Cytochrome P450"/>
    <property type="match status" value="1"/>
</dbReference>
<dbReference type="EMBL" id="CAIIXF020000005">
    <property type="protein sequence ID" value="CAH1784639.1"/>
    <property type="molecule type" value="Genomic_DNA"/>
</dbReference>
<proteinExistence type="inferred from homology"/>
<comment type="similarity">
    <text evidence="4 15">Belongs to the cytochrome P450 family.</text>
</comment>
<evidence type="ECO:0000256" key="7">
    <source>
        <dbReference type="ARBA" id="ARBA00022723"/>
    </source>
</evidence>
<sequence length="490" mass="56616">MFVQVAIFVVLLFLTRWLYKWMKSKKCTAPGPPGLPLFGNIFQLNAQFSFTQLEQWKEEYGDVYKLNLLLSEVVVINGETIYEALVIKGNDFGGRPKTGRLELINQYEDIVTRPADEKWKDLRKIAHAGLKQYGVGVSRIEEITMDEIMICIGRFDRTDAFDPFEDIYLTVANIALAMLTGETLEKTDPWLQRVMRSDKLTCKAYSTKTAYLDVLPWLRHIPHANGKLFNEAISENTGCIDNIIEKTKSTLDEKNIRGVFDLILMEQQTRKNSQNALSHNAVRGLFQNLIFAAMTTTSTALKAMTALLIDHPDIQQKLYDEIDRVIGDRPPELQDRYKMHYMEAFILESLRHTSFLPIAIPHETMNDVTLNGYFIPKGTQVWPNLFGLHHDERYYPEPWAFKPERFLDNNGEVIPVDQRKLLLPFGGGRRVCVGEQFARIRIFLFLSTVLQHYEILPEKPDCPPLFDPRKCVLGSVLKMEDYKLRMQKRK</sequence>
<evidence type="ECO:0000256" key="1">
    <source>
        <dbReference type="ARBA" id="ARBA00001971"/>
    </source>
</evidence>
<dbReference type="GO" id="GO:0005789">
    <property type="term" value="C:endoplasmic reticulum membrane"/>
    <property type="evidence" value="ECO:0007669"/>
    <property type="project" value="UniProtKB-SubCell"/>
</dbReference>
<dbReference type="InterPro" id="IPR002401">
    <property type="entry name" value="Cyt_P450_E_grp-I"/>
</dbReference>
<dbReference type="GO" id="GO:0005506">
    <property type="term" value="F:iron ion binding"/>
    <property type="evidence" value="ECO:0007669"/>
    <property type="project" value="InterPro"/>
</dbReference>
<evidence type="ECO:0000256" key="5">
    <source>
        <dbReference type="ARBA" id="ARBA00012109"/>
    </source>
</evidence>
<dbReference type="FunFam" id="1.10.630.10:FF:000238">
    <property type="entry name" value="Cytochrome P450 2A6"/>
    <property type="match status" value="1"/>
</dbReference>
<keyword evidence="12 15" id="KW-0503">Monooxygenase</keyword>
<keyword evidence="10 15" id="KW-0560">Oxidoreductase</keyword>
<keyword evidence="17" id="KW-1185">Reference proteome</keyword>
<dbReference type="PRINTS" id="PR00385">
    <property type="entry name" value="P450"/>
</dbReference>
<feature type="binding site" description="axial binding residue" evidence="14">
    <location>
        <position position="432"/>
    </location>
    <ligand>
        <name>heme</name>
        <dbReference type="ChEBI" id="CHEBI:30413"/>
    </ligand>
    <ligandPart>
        <name>Fe</name>
        <dbReference type="ChEBI" id="CHEBI:18248"/>
    </ligandPart>
</feature>
<accession>A0A8J1XFW3</accession>
<dbReference type="SUPFAM" id="SSF48264">
    <property type="entry name" value="Cytochrome P450"/>
    <property type="match status" value="1"/>
</dbReference>
<dbReference type="AlphaFoldDB" id="A0A8J1XFW3"/>
<protein>
    <recommendedName>
        <fullName evidence="5">unspecific monooxygenase</fullName>
        <ecNumber evidence="5">1.14.14.1</ecNumber>
    </recommendedName>
</protein>
<evidence type="ECO:0000256" key="10">
    <source>
        <dbReference type="ARBA" id="ARBA00023002"/>
    </source>
</evidence>
<evidence type="ECO:0000256" key="4">
    <source>
        <dbReference type="ARBA" id="ARBA00010617"/>
    </source>
</evidence>
<evidence type="ECO:0000256" key="9">
    <source>
        <dbReference type="ARBA" id="ARBA00022848"/>
    </source>
</evidence>
<dbReference type="PANTHER" id="PTHR24289">
    <property type="entry name" value="STEROID 17-ALPHA-HYDROXYLASE/17,20 LYASE"/>
    <property type="match status" value="1"/>
</dbReference>
<dbReference type="GO" id="GO:0042446">
    <property type="term" value="P:hormone biosynthetic process"/>
    <property type="evidence" value="ECO:0007669"/>
    <property type="project" value="TreeGrafter"/>
</dbReference>
<dbReference type="PROSITE" id="PS00086">
    <property type="entry name" value="CYTOCHROME_P450"/>
    <property type="match status" value="1"/>
</dbReference>
<evidence type="ECO:0000313" key="16">
    <source>
        <dbReference type="EMBL" id="CAH1784639.1"/>
    </source>
</evidence>
<dbReference type="InterPro" id="IPR017972">
    <property type="entry name" value="Cyt_P450_CS"/>
</dbReference>
<keyword evidence="13" id="KW-0472">Membrane</keyword>
<evidence type="ECO:0000256" key="3">
    <source>
        <dbReference type="ARBA" id="ARBA00004406"/>
    </source>
</evidence>
<dbReference type="GO" id="GO:0020037">
    <property type="term" value="F:heme binding"/>
    <property type="evidence" value="ECO:0007669"/>
    <property type="project" value="InterPro"/>
</dbReference>
<dbReference type="PRINTS" id="PR00463">
    <property type="entry name" value="EP450I"/>
</dbReference>
<evidence type="ECO:0000256" key="15">
    <source>
        <dbReference type="RuleBase" id="RU000461"/>
    </source>
</evidence>
<evidence type="ECO:0000313" key="17">
    <source>
        <dbReference type="Proteomes" id="UP000749559"/>
    </source>
</evidence>
<keyword evidence="11 14" id="KW-0408">Iron</keyword>
<dbReference type="OrthoDB" id="1470350at2759"/>
<evidence type="ECO:0000256" key="13">
    <source>
        <dbReference type="ARBA" id="ARBA00023136"/>
    </source>
</evidence>
<evidence type="ECO:0000256" key="11">
    <source>
        <dbReference type="ARBA" id="ARBA00023004"/>
    </source>
</evidence>
<reference evidence="16" key="1">
    <citation type="submission" date="2022-03" db="EMBL/GenBank/DDBJ databases">
        <authorList>
            <person name="Martin C."/>
        </authorList>
    </citation>
    <scope>NUCLEOTIDE SEQUENCE</scope>
</reference>
<dbReference type="Pfam" id="PF00067">
    <property type="entry name" value="p450"/>
    <property type="match status" value="1"/>
</dbReference>
<keyword evidence="9" id="KW-0492">Microsome</keyword>
<comment type="cofactor">
    <cofactor evidence="1 14">
        <name>heme</name>
        <dbReference type="ChEBI" id="CHEBI:30413"/>
    </cofactor>
</comment>
<evidence type="ECO:0000256" key="6">
    <source>
        <dbReference type="ARBA" id="ARBA00022617"/>
    </source>
</evidence>
<dbReference type="InterPro" id="IPR036396">
    <property type="entry name" value="Cyt_P450_sf"/>
</dbReference>
<dbReference type="InterPro" id="IPR001128">
    <property type="entry name" value="Cyt_P450"/>
</dbReference>
<organism evidence="16 17">
    <name type="scientific">Owenia fusiformis</name>
    <name type="common">Polychaete worm</name>
    <dbReference type="NCBI Taxonomy" id="6347"/>
    <lineage>
        <taxon>Eukaryota</taxon>
        <taxon>Metazoa</taxon>
        <taxon>Spiralia</taxon>
        <taxon>Lophotrochozoa</taxon>
        <taxon>Annelida</taxon>
        <taxon>Polychaeta</taxon>
        <taxon>Sedentaria</taxon>
        <taxon>Canalipalpata</taxon>
        <taxon>Sabellida</taxon>
        <taxon>Oweniida</taxon>
        <taxon>Oweniidae</taxon>
        <taxon>Owenia</taxon>
    </lineage>
</organism>